<comment type="caution">
    <text evidence="1">The sequence shown here is derived from an EMBL/GenBank/DDBJ whole genome shotgun (WGS) entry which is preliminary data.</text>
</comment>
<accession>A0A6D2KWU2</accession>
<sequence length="108" mass="12538">MSKPTFLRRFYTKGGDPDPGKSISKCSNNTKLFDSLIKFLTDDEWNEISDSRVSIFLRFCDLEFEWASRIVHAMISFHIACKKKYEIWSVVGANPIKNCRPQTGYFCN</sequence>
<name>A0A6D2KWU2_9BRAS</name>
<evidence type="ECO:0008006" key="3">
    <source>
        <dbReference type="Google" id="ProtNLM"/>
    </source>
</evidence>
<dbReference type="EMBL" id="CACVBM020001706">
    <property type="protein sequence ID" value="CAA7057759.1"/>
    <property type="molecule type" value="Genomic_DNA"/>
</dbReference>
<evidence type="ECO:0000313" key="2">
    <source>
        <dbReference type="Proteomes" id="UP000467841"/>
    </source>
</evidence>
<protein>
    <recommendedName>
        <fullName evidence="3">DUF1985 domain-containing protein</fullName>
    </recommendedName>
</protein>
<keyword evidence="2" id="KW-1185">Reference proteome</keyword>
<dbReference type="Proteomes" id="UP000467841">
    <property type="component" value="Unassembled WGS sequence"/>
</dbReference>
<gene>
    <name evidence="1" type="ORF">MERR_LOCUS44995</name>
</gene>
<evidence type="ECO:0000313" key="1">
    <source>
        <dbReference type="EMBL" id="CAA7057759.1"/>
    </source>
</evidence>
<dbReference type="OrthoDB" id="1108790at2759"/>
<dbReference type="AlphaFoldDB" id="A0A6D2KWU2"/>
<reference evidence="1" key="1">
    <citation type="submission" date="2020-01" db="EMBL/GenBank/DDBJ databases">
        <authorList>
            <person name="Mishra B."/>
        </authorList>
    </citation>
    <scope>NUCLEOTIDE SEQUENCE [LARGE SCALE GENOMIC DNA]</scope>
</reference>
<organism evidence="1 2">
    <name type="scientific">Microthlaspi erraticum</name>
    <dbReference type="NCBI Taxonomy" id="1685480"/>
    <lineage>
        <taxon>Eukaryota</taxon>
        <taxon>Viridiplantae</taxon>
        <taxon>Streptophyta</taxon>
        <taxon>Embryophyta</taxon>
        <taxon>Tracheophyta</taxon>
        <taxon>Spermatophyta</taxon>
        <taxon>Magnoliopsida</taxon>
        <taxon>eudicotyledons</taxon>
        <taxon>Gunneridae</taxon>
        <taxon>Pentapetalae</taxon>
        <taxon>rosids</taxon>
        <taxon>malvids</taxon>
        <taxon>Brassicales</taxon>
        <taxon>Brassicaceae</taxon>
        <taxon>Coluteocarpeae</taxon>
        <taxon>Microthlaspi</taxon>
    </lineage>
</organism>
<proteinExistence type="predicted"/>